<evidence type="ECO:0000256" key="2">
    <source>
        <dbReference type="ARBA" id="ARBA00022448"/>
    </source>
</evidence>
<feature type="transmembrane region" description="Helical" evidence="7">
    <location>
        <begin position="100"/>
        <end position="122"/>
    </location>
</feature>
<dbReference type="Proteomes" id="UP000184301">
    <property type="component" value="Unassembled WGS sequence"/>
</dbReference>
<feature type="transmembrane region" description="Helical" evidence="7">
    <location>
        <begin position="174"/>
        <end position="195"/>
    </location>
</feature>
<evidence type="ECO:0000256" key="1">
    <source>
        <dbReference type="ARBA" id="ARBA00004651"/>
    </source>
</evidence>
<dbReference type="PIRSF" id="PIRSF006603">
    <property type="entry name" value="DinF"/>
    <property type="match status" value="1"/>
</dbReference>
<reference evidence="8 9" key="1">
    <citation type="submission" date="2016-11" db="EMBL/GenBank/DDBJ databases">
        <authorList>
            <person name="Jaros S."/>
            <person name="Januszkiewicz K."/>
            <person name="Wedrychowicz H."/>
        </authorList>
    </citation>
    <scope>NUCLEOTIDE SEQUENCE [LARGE SCALE GENOMIC DNA]</scope>
    <source>
        <strain evidence="8 9">DSM 15480</strain>
    </source>
</reference>
<keyword evidence="9" id="KW-1185">Reference proteome</keyword>
<keyword evidence="3" id="KW-1003">Cell membrane</keyword>
<feature type="transmembrane region" description="Helical" evidence="7">
    <location>
        <begin position="142"/>
        <end position="162"/>
    </location>
</feature>
<evidence type="ECO:0000256" key="3">
    <source>
        <dbReference type="ARBA" id="ARBA00022475"/>
    </source>
</evidence>
<dbReference type="InterPro" id="IPR002528">
    <property type="entry name" value="MATE_fam"/>
</dbReference>
<accession>A0A1M6MER4</accession>
<evidence type="ECO:0000256" key="5">
    <source>
        <dbReference type="ARBA" id="ARBA00022989"/>
    </source>
</evidence>
<dbReference type="GO" id="GO:0042910">
    <property type="term" value="F:xenobiotic transmembrane transporter activity"/>
    <property type="evidence" value="ECO:0007669"/>
    <property type="project" value="InterPro"/>
</dbReference>
<gene>
    <name evidence="8" type="ORF">SAMN02745243_01452</name>
</gene>
<evidence type="ECO:0000256" key="7">
    <source>
        <dbReference type="SAM" id="Phobius"/>
    </source>
</evidence>
<feature type="transmembrane region" description="Helical" evidence="7">
    <location>
        <begin position="400"/>
        <end position="421"/>
    </location>
</feature>
<feature type="transmembrane region" description="Helical" evidence="7">
    <location>
        <begin position="201"/>
        <end position="223"/>
    </location>
</feature>
<feature type="transmembrane region" description="Helical" evidence="7">
    <location>
        <begin position="66"/>
        <end position="88"/>
    </location>
</feature>
<comment type="subcellular location">
    <subcellularLocation>
        <location evidence="1">Cell membrane</location>
        <topology evidence="1">Multi-pass membrane protein</topology>
    </subcellularLocation>
</comment>
<dbReference type="CDD" id="cd13134">
    <property type="entry name" value="MATE_like_8"/>
    <property type="match status" value="1"/>
</dbReference>
<feature type="transmembrane region" description="Helical" evidence="7">
    <location>
        <begin position="249"/>
        <end position="274"/>
    </location>
</feature>
<keyword evidence="4 7" id="KW-0812">Transmembrane</keyword>
<dbReference type="RefSeq" id="WP_073107610.1">
    <property type="nucleotide sequence ID" value="NZ_FQZY01000018.1"/>
</dbReference>
<dbReference type="InterPro" id="IPR047135">
    <property type="entry name" value="YsiQ"/>
</dbReference>
<feature type="transmembrane region" description="Helical" evidence="7">
    <location>
        <begin position="332"/>
        <end position="351"/>
    </location>
</feature>
<dbReference type="PANTHER" id="PTHR42925">
    <property type="entry name" value="MULTIDRUG AND TOXIN EFFLUX PROTEIN MATE FAMILY"/>
    <property type="match status" value="1"/>
</dbReference>
<evidence type="ECO:0000256" key="4">
    <source>
        <dbReference type="ARBA" id="ARBA00022692"/>
    </source>
</evidence>
<dbReference type="EMBL" id="FQZY01000018">
    <property type="protein sequence ID" value="SHJ81830.1"/>
    <property type="molecule type" value="Genomic_DNA"/>
</dbReference>
<name>A0A1M6MER4_9FIRM</name>
<dbReference type="AlphaFoldDB" id="A0A1M6MER4"/>
<organism evidence="8 9">
    <name type="scientific">Hespellia stercorisuis DSM 15480</name>
    <dbReference type="NCBI Taxonomy" id="1121950"/>
    <lineage>
        <taxon>Bacteria</taxon>
        <taxon>Bacillati</taxon>
        <taxon>Bacillota</taxon>
        <taxon>Clostridia</taxon>
        <taxon>Lachnospirales</taxon>
        <taxon>Lachnospiraceae</taxon>
        <taxon>Hespellia</taxon>
    </lineage>
</organism>
<dbReference type="PANTHER" id="PTHR42925:SF2">
    <property type="entry name" value="NA+ DRIVEN MULTIDRUG EFFLUX PUMP"/>
    <property type="match status" value="1"/>
</dbReference>
<dbReference type="NCBIfam" id="TIGR00797">
    <property type="entry name" value="matE"/>
    <property type="match status" value="1"/>
</dbReference>
<evidence type="ECO:0000313" key="8">
    <source>
        <dbReference type="EMBL" id="SHJ81830.1"/>
    </source>
</evidence>
<keyword evidence="5 7" id="KW-1133">Transmembrane helix</keyword>
<sequence length="460" mass="50282">MNTKTNTKIIETKENKQNFYKSVFSLVLPLALQNLINVSVSTADVVMLGKVGETALSASSLAGQAYFVMSLIFFGLTSGAMILVAQYWGKKNIEAIEQIMGITLRVGFIIAAIFTVVVLAFPGQIMRIFTNEQVVIAEGVKYLRIIACSYIIAMIPMVYTNLIRGVEQVVISTVVYGTSLMVNIVLNAIFIFGLLGCPAMGIRGAALGTVMARVVELLIVIVYDRKFNPVLKFQPKMLFVKNKELNHDFMTYAMPVILNELAWGCGMATVTAIVGRLGQAAVAANSVIQVGRQMAMILSFGVAGATSILVGKTIGEGKTELARIYAKRFVKMAVILGLFGAVIILIVMPVAGSFLTLSDQARAYLHNMTYVMSYFCFGQSINTILIVGIFRAGGDSKVGLLIDMGTLWGFSIVMGSLAAFVFKWPVMAVYVCLVSDEIVKLPFSIKRYRSYKWLNNVTRE</sequence>
<keyword evidence="6 7" id="KW-0472">Membrane</keyword>
<evidence type="ECO:0000256" key="6">
    <source>
        <dbReference type="ARBA" id="ARBA00023136"/>
    </source>
</evidence>
<protein>
    <submittedName>
        <fullName evidence="8">Putative efflux protein, MATE family</fullName>
    </submittedName>
</protein>
<dbReference type="Pfam" id="PF01554">
    <property type="entry name" value="MatE"/>
    <property type="match status" value="2"/>
</dbReference>
<keyword evidence="2" id="KW-0813">Transport</keyword>
<proteinExistence type="predicted"/>
<dbReference type="GO" id="GO:0015297">
    <property type="term" value="F:antiporter activity"/>
    <property type="evidence" value="ECO:0007669"/>
    <property type="project" value="InterPro"/>
</dbReference>
<dbReference type="GO" id="GO:0005886">
    <property type="term" value="C:plasma membrane"/>
    <property type="evidence" value="ECO:0007669"/>
    <property type="project" value="UniProtKB-SubCell"/>
</dbReference>
<dbReference type="OrthoDB" id="9780160at2"/>
<feature type="transmembrane region" description="Helical" evidence="7">
    <location>
        <begin position="294"/>
        <end position="311"/>
    </location>
</feature>
<feature type="transmembrane region" description="Helical" evidence="7">
    <location>
        <begin position="371"/>
        <end position="393"/>
    </location>
</feature>
<dbReference type="STRING" id="1121950.SAMN02745243_01452"/>
<dbReference type="InterPro" id="IPR048279">
    <property type="entry name" value="MdtK-like"/>
</dbReference>
<evidence type="ECO:0000313" key="9">
    <source>
        <dbReference type="Proteomes" id="UP000184301"/>
    </source>
</evidence>